<dbReference type="EMBL" id="JAAZNL010000007">
    <property type="protein sequence ID" value="NMB69739.1"/>
    <property type="molecule type" value="Genomic_DNA"/>
</dbReference>
<dbReference type="GO" id="GO:0051604">
    <property type="term" value="P:protein maturation"/>
    <property type="evidence" value="ECO:0007669"/>
    <property type="project" value="TreeGrafter"/>
</dbReference>
<dbReference type="InterPro" id="IPR019812">
    <property type="entry name" value="Hydgase_assmbl_chp_CS"/>
</dbReference>
<dbReference type="PANTHER" id="PTHR35177">
    <property type="entry name" value="HYDROGENASE MATURATION FACTOR HYBG"/>
    <property type="match status" value="1"/>
</dbReference>
<sequence>MCLAIPGKVKQINGRQVLVEYPMEERTVLNGDEVVRIGDYVLVQMGIILKKIPETEAKKSWDAWKKLS</sequence>
<dbReference type="PRINTS" id="PR00445">
    <property type="entry name" value="HUPFHYPC"/>
</dbReference>
<reference evidence="2 3" key="1">
    <citation type="journal article" date="2020" name="Biotechnol. Biofuels">
        <title>New insights from the biogas microbiome by comprehensive genome-resolved metagenomics of nearly 1600 species originating from multiple anaerobic digesters.</title>
        <authorList>
            <person name="Campanaro S."/>
            <person name="Treu L."/>
            <person name="Rodriguez-R L.M."/>
            <person name="Kovalovszki A."/>
            <person name="Ziels R.M."/>
            <person name="Maus I."/>
            <person name="Zhu X."/>
            <person name="Kougias P.G."/>
            <person name="Basile A."/>
            <person name="Luo G."/>
            <person name="Schluter A."/>
            <person name="Konstantinidis K.T."/>
            <person name="Angelidaki I."/>
        </authorList>
    </citation>
    <scope>NUCLEOTIDE SEQUENCE [LARGE SCALE GENOMIC DNA]</scope>
    <source>
        <strain evidence="2">AS27yjCOA_165</strain>
    </source>
</reference>
<evidence type="ECO:0000313" key="3">
    <source>
        <dbReference type="Proteomes" id="UP000526033"/>
    </source>
</evidence>
<comment type="similarity">
    <text evidence="1">Belongs to the HupF/HypC family.</text>
</comment>
<comment type="caution">
    <text evidence="2">The sequence shown here is derived from an EMBL/GenBank/DDBJ whole genome shotgun (WGS) entry which is preliminary data.</text>
</comment>
<dbReference type="Pfam" id="PF01455">
    <property type="entry name" value="HupF_HypC"/>
    <property type="match status" value="1"/>
</dbReference>
<evidence type="ECO:0000256" key="1">
    <source>
        <dbReference type="ARBA" id="ARBA00006018"/>
    </source>
</evidence>
<dbReference type="Gene3D" id="2.30.30.140">
    <property type="match status" value="1"/>
</dbReference>
<dbReference type="SUPFAM" id="SSF159127">
    <property type="entry name" value="HupF/HypC-like"/>
    <property type="match status" value="1"/>
</dbReference>
<dbReference type="GO" id="GO:1902670">
    <property type="term" value="F:carbon dioxide binding"/>
    <property type="evidence" value="ECO:0007669"/>
    <property type="project" value="TreeGrafter"/>
</dbReference>
<dbReference type="GO" id="GO:0005506">
    <property type="term" value="F:iron ion binding"/>
    <property type="evidence" value="ECO:0007669"/>
    <property type="project" value="TreeGrafter"/>
</dbReference>
<accession>A0A7X9HGB9</accession>
<dbReference type="Proteomes" id="UP000526033">
    <property type="component" value="Unassembled WGS sequence"/>
</dbReference>
<dbReference type="NCBIfam" id="TIGR00074">
    <property type="entry name" value="hypC_hupF"/>
    <property type="match status" value="1"/>
</dbReference>
<proteinExistence type="inferred from homology"/>
<dbReference type="PANTHER" id="PTHR35177:SF2">
    <property type="entry name" value="HYDROGENASE MATURATION FACTOR HYBG"/>
    <property type="match status" value="1"/>
</dbReference>
<evidence type="ECO:0000313" key="2">
    <source>
        <dbReference type="EMBL" id="NMB69739.1"/>
    </source>
</evidence>
<dbReference type="AlphaFoldDB" id="A0A7X9HGB9"/>
<dbReference type="InterPro" id="IPR001109">
    <property type="entry name" value="Hydrogenase_HupF/HypC"/>
</dbReference>
<name>A0A7X9HGB9_UNCKA</name>
<protein>
    <submittedName>
        <fullName evidence="2">HypC/HybG/HupF family hydrogenase formation chaperone</fullName>
    </submittedName>
</protein>
<gene>
    <name evidence="2" type="ORF">GYA27_00855</name>
</gene>
<organism evidence="2 3">
    <name type="scientific">candidate division WWE3 bacterium</name>
    <dbReference type="NCBI Taxonomy" id="2053526"/>
    <lineage>
        <taxon>Bacteria</taxon>
        <taxon>Katanobacteria</taxon>
    </lineage>
</organism>
<dbReference type="PROSITE" id="PS01097">
    <property type="entry name" value="HUPF_HYPC"/>
    <property type="match status" value="1"/>
</dbReference>